<feature type="domain" description="CENP-V/GFA" evidence="5">
    <location>
        <begin position="6"/>
        <end position="125"/>
    </location>
</feature>
<dbReference type="PROSITE" id="PS51891">
    <property type="entry name" value="CENP_V_GFA"/>
    <property type="match status" value="1"/>
</dbReference>
<evidence type="ECO:0000256" key="3">
    <source>
        <dbReference type="ARBA" id="ARBA00022833"/>
    </source>
</evidence>
<dbReference type="OrthoDB" id="9985472at2759"/>
<dbReference type="PANTHER" id="PTHR33337:SF36">
    <property type="entry name" value="DUF636 DOMAIN PROTEIN (AFU_ORTHOLOGUE AFUA_3G01340)"/>
    <property type="match status" value="1"/>
</dbReference>
<accession>A0A1L9Q1A5</accession>
<evidence type="ECO:0000256" key="2">
    <source>
        <dbReference type="ARBA" id="ARBA00022723"/>
    </source>
</evidence>
<dbReference type="STRING" id="1036611.A0A1L9Q1A5"/>
<evidence type="ECO:0000259" key="5">
    <source>
        <dbReference type="PROSITE" id="PS51891"/>
    </source>
</evidence>
<evidence type="ECO:0000256" key="4">
    <source>
        <dbReference type="ARBA" id="ARBA00023239"/>
    </source>
</evidence>
<organism evidence="6 7">
    <name type="scientific">Aspergillus versicolor CBS 583.65</name>
    <dbReference type="NCBI Taxonomy" id="1036611"/>
    <lineage>
        <taxon>Eukaryota</taxon>
        <taxon>Fungi</taxon>
        <taxon>Dikarya</taxon>
        <taxon>Ascomycota</taxon>
        <taxon>Pezizomycotina</taxon>
        <taxon>Eurotiomycetes</taxon>
        <taxon>Eurotiomycetidae</taxon>
        <taxon>Eurotiales</taxon>
        <taxon>Aspergillaceae</taxon>
        <taxon>Aspergillus</taxon>
        <taxon>Aspergillus subgen. Nidulantes</taxon>
    </lineage>
</organism>
<evidence type="ECO:0000313" key="6">
    <source>
        <dbReference type="EMBL" id="OJJ07567.1"/>
    </source>
</evidence>
<dbReference type="Pfam" id="PF04828">
    <property type="entry name" value="GFA"/>
    <property type="match status" value="1"/>
</dbReference>
<reference evidence="7" key="1">
    <citation type="journal article" date="2017" name="Genome Biol.">
        <title>Comparative genomics reveals high biological diversity and specific adaptations in the industrially and medically important fungal genus Aspergillus.</title>
        <authorList>
            <person name="de Vries R.P."/>
            <person name="Riley R."/>
            <person name="Wiebenga A."/>
            <person name="Aguilar-Osorio G."/>
            <person name="Amillis S."/>
            <person name="Uchima C.A."/>
            <person name="Anderluh G."/>
            <person name="Asadollahi M."/>
            <person name="Askin M."/>
            <person name="Barry K."/>
            <person name="Battaglia E."/>
            <person name="Bayram O."/>
            <person name="Benocci T."/>
            <person name="Braus-Stromeyer S.A."/>
            <person name="Caldana C."/>
            <person name="Canovas D."/>
            <person name="Cerqueira G.C."/>
            <person name="Chen F."/>
            <person name="Chen W."/>
            <person name="Choi C."/>
            <person name="Clum A."/>
            <person name="Dos Santos R.A."/>
            <person name="Damasio A.R."/>
            <person name="Diallinas G."/>
            <person name="Emri T."/>
            <person name="Fekete E."/>
            <person name="Flipphi M."/>
            <person name="Freyberg S."/>
            <person name="Gallo A."/>
            <person name="Gournas C."/>
            <person name="Habgood R."/>
            <person name="Hainaut M."/>
            <person name="Harispe M.L."/>
            <person name="Henrissat B."/>
            <person name="Hilden K.S."/>
            <person name="Hope R."/>
            <person name="Hossain A."/>
            <person name="Karabika E."/>
            <person name="Karaffa L."/>
            <person name="Karanyi Z."/>
            <person name="Krasevec N."/>
            <person name="Kuo A."/>
            <person name="Kusch H."/>
            <person name="LaButti K."/>
            <person name="Lagendijk E.L."/>
            <person name="Lapidus A."/>
            <person name="Levasseur A."/>
            <person name="Lindquist E."/>
            <person name="Lipzen A."/>
            <person name="Logrieco A.F."/>
            <person name="MacCabe A."/>
            <person name="Maekelae M.R."/>
            <person name="Malavazi I."/>
            <person name="Melin P."/>
            <person name="Meyer V."/>
            <person name="Mielnichuk N."/>
            <person name="Miskei M."/>
            <person name="Molnar A.P."/>
            <person name="Mule G."/>
            <person name="Ngan C.Y."/>
            <person name="Orejas M."/>
            <person name="Orosz E."/>
            <person name="Ouedraogo J.P."/>
            <person name="Overkamp K.M."/>
            <person name="Park H.-S."/>
            <person name="Perrone G."/>
            <person name="Piumi F."/>
            <person name="Punt P.J."/>
            <person name="Ram A.F."/>
            <person name="Ramon A."/>
            <person name="Rauscher S."/>
            <person name="Record E."/>
            <person name="Riano-Pachon D.M."/>
            <person name="Robert V."/>
            <person name="Roehrig J."/>
            <person name="Ruller R."/>
            <person name="Salamov A."/>
            <person name="Salih N.S."/>
            <person name="Samson R.A."/>
            <person name="Sandor E."/>
            <person name="Sanguinetti M."/>
            <person name="Schuetze T."/>
            <person name="Sepcic K."/>
            <person name="Shelest E."/>
            <person name="Sherlock G."/>
            <person name="Sophianopoulou V."/>
            <person name="Squina F.M."/>
            <person name="Sun H."/>
            <person name="Susca A."/>
            <person name="Todd R.B."/>
            <person name="Tsang A."/>
            <person name="Unkles S.E."/>
            <person name="van de Wiele N."/>
            <person name="van Rossen-Uffink D."/>
            <person name="Oliveira J.V."/>
            <person name="Vesth T.C."/>
            <person name="Visser J."/>
            <person name="Yu J.-H."/>
            <person name="Zhou M."/>
            <person name="Andersen M.R."/>
            <person name="Archer D.B."/>
            <person name="Baker S.E."/>
            <person name="Benoit I."/>
            <person name="Brakhage A.A."/>
            <person name="Braus G.H."/>
            <person name="Fischer R."/>
            <person name="Frisvad J.C."/>
            <person name="Goldman G.H."/>
            <person name="Houbraken J."/>
            <person name="Oakley B."/>
            <person name="Pocsi I."/>
            <person name="Scazzocchio C."/>
            <person name="Seiboth B."/>
            <person name="vanKuyk P.A."/>
            <person name="Wortman J."/>
            <person name="Dyer P.S."/>
            <person name="Grigoriev I.V."/>
        </authorList>
    </citation>
    <scope>NUCLEOTIDE SEQUENCE [LARGE SCALE GENOMIC DNA]</scope>
    <source>
        <strain evidence="7">CBS 583.65</strain>
    </source>
</reference>
<dbReference type="Proteomes" id="UP000184073">
    <property type="component" value="Unassembled WGS sequence"/>
</dbReference>
<dbReference type="VEuPathDB" id="FungiDB:ASPVEDRAFT_369815"/>
<evidence type="ECO:0000256" key="1">
    <source>
        <dbReference type="ARBA" id="ARBA00005495"/>
    </source>
</evidence>
<protein>
    <recommendedName>
        <fullName evidence="5">CENP-V/GFA domain-containing protein</fullName>
    </recommendedName>
</protein>
<keyword evidence="3" id="KW-0862">Zinc</keyword>
<sequence>MSTKTLNGSCLCGKITYAVDLPASEPNPKVVVCHCISCKKYTGSAFSSNIMLSPSMLRYTSSTKPSIFTDTSADSGNPLARALCSECGSHFTSSPKDAPWTALKWGTLDDESRAQCSELGGEIYCKRRDGWVDSLAGEREGFLKAEGMS</sequence>
<dbReference type="AlphaFoldDB" id="A0A1L9Q1A5"/>
<dbReference type="InterPro" id="IPR006913">
    <property type="entry name" value="CENP-V/GFA"/>
</dbReference>
<dbReference type="SUPFAM" id="SSF51316">
    <property type="entry name" value="Mss4-like"/>
    <property type="match status" value="1"/>
</dbReference>
<keyword evidence="7" id="KW-1185">Reference proteome</keyword>
<dbReference type="RefSeq" id="XP_040673329.1">
    <property type="nucleotide sequence ID" value="XM_040811345.1"/>
</dbReference>
<name>A0A1L9Q1A5_ASPVE</name>
<dbReference type="GO" id="GO:0016846">
    <property type="term" value="F:carbon-sulfur lyase activity"/>
    <property type="evidence" value="ECO:0007669"/>
    <property type="project" value="InterPro"/>
</dbReference>
<dbReference type="EMBL" id="KV878137">
    <property type="protein sequence ID" value="OJJ07567.1"/>
    <property type="molecule type" value="Genomic_DNA"/>
</dbReference>
<dbReference type="PANTHER" id="PTHR33337">
    <property type="entry name" value="GFA DOMAIN-CONTAINING PROTEIN"/>
    <property type="match status" value="1"/>
</dbReference>
<comment type="similarity">
    <text evidence="1">Belongs to the Gfa family.</text>
</comment>
<dbReference type="Gene3D" id="3.90.1590.10">
    <property type="entry name" value="glutathione-dependent formaldehyde- activating enzyme (gfa)"/>
    <property type="match status" value="1"/>
</dbReference>
<keyword evidence="2" id="KW-0479">Metal-binding</keyword>
<dbReference type="GeneID" id="63726856"/>
<keyword evidence="4" id="KW-0456">Lyase</keyword>
<proteinExistence type="inferred from homology"/>
<gene>
    <name evidence="6" type="ORF">ASPVEDRAFT_369815</name>
</gene>
<dbReference type="GO" id="GO:0046872">
    <property type="term" value="F:metal ion binding"/>
    <property type="evidence" value="ECO:0007669"/>
    <property type="project" value="UniProtKB-KW"/>
</dbReference>
<dbReference type="InterPro" id="IPR011057">
    <property type="entry name" value="Mss4-like_sf"/>
</dbReference>
<evidence type="ECO:0000313" key="7">
    <source>
        <dbReference type="Proteomes" id="UP000184073"/>
    </source>
</evidence>